<proteinExistence type="inferred from homology"/>
<reference evidence="7" key="1">
    <citation type="submission" date="2006-02" db="EMBL/GenBank/DDBJ databases">
        <title>Complete nucleotide sequence of BcepNazgul, a novel soil phage of Burkholderia cepacia genomovar VII.</title>
        <authorList>
            <person name="Summer E.J."/>
            <person name="Peek M.L."/>
            <person name="Haliburton J.R."/>
            <person name="Hall E."/>
            <person name="Heusinkveld K."/>
            <person name="Simser J."/>
            <person name="No E.G."/>
            <person name="Gonzalez C.F."/>
            <person name="Young R.F."/>
        </authorList>
    </citation>
    <scope>NUCLEOTIDE SEQUENCE [LARGE SCALE GENOMIC DNA]</scope>
</reference>
<dbReference type="PANTHER" id="PTHR33209">
    <property type="entry name" value="PROTEASE 4"/>
    <property type="match status" value="1"/>
</dbReference>
<evidence type="ECO:0000256" key="3">
    <source>
        <dbReference type="ARBA" id="ARBA00022801"/>
    </source>
</evidence>
<evidence type="ECO:0000256" key="4">
    <source>
        <dbReference type="ARBA" id="ARBA00022825"/>
    </source>
</evidence>
<dbReference type="Gene3D" id="3.90.226.10">
    <property type="entry name" value="2-enoyl-CoA Hydratase, Chain A, domain 1"/>
    <property type="match status" value="1"/>
</dbReference>
<dbReference type="RefSeq" id="NP_918994.2">
    <property type="nucleotide sequence ID" value="NC_005091.2"/>
</dbReference>
<dbReference type="Gene3D" id="6.20.330.10">
    <property type="match status" value="1"/>
</dbReference>
<keyword evidence="2 7" id="KW-0645">Protease</keyword>
<keyword evidence="8" id="KW-1185">Reference proteome</keyword>
<gene>
    <name evidence="7" type="ORF">Nazgul61</name>
</gene>
<dbReference type="InterPro" id="IPR033855">
    <property type="entry name" value="Protein_C"/>
</dbReference>
<keyword evidence="4" id="KW-0720">Serine protease</keyword>
<name>Q6UYI0_9CAUD</name>
<dbReference type="KEGG" id="vg:2559613"/>
<dbReference type="InterPro" id="IPR029045">
    <property type="entry name" value="ClpP/crotonase-like_dom_sf"/>
</dbReference>
<dbReference type="InterPro" id="IPR002142">
    <property type="entry name" value="Peptidase_S49"/>
</dbReference>
<evidence type="ECO:0000256" key="2">
    <source>
        <dbReference type="ARBA" id="ARBA00022670"/>
    </source>
</evidence>
<dbReference type="Proteomes" id="UP000002549">
    <property type="component" value="Segment"/>
</dbReference>
<comment type="similarity">
    <text evidence="1">Belongs to the peptidase S49 family.</text>
</comment>
<keyword evidence="3" id="KW-0378">Hydrolase</keyword>
<dbReference type="GO" id="GO:0008236">
    <property type="term" value="F:serine-type peptidase activity"/>
    <property type="evidence" value="ECO:0007669"/>
    <property type="project" value="UniProtKB-KW"/>
</dbReference>
<evidence type="ECO:0000259" key="6">
    <source>
        <dbReference type="Pfam" id="PF01343"/>
    </source>
</evidence>
<dbReference type="PANTHER" id="PTHR33209:SF1">
    <property type="entry name" value="PEPTIDASE S49 DOMAIN-CONTAINING PROTEIN"/>
    <property type="match status" value="1"/>
</dbReference>
<feature type="domain" description="Peptidase S49" evidence="6">
    <location>
        <begin position="144"/>
        <end position="284"/>
    </location>
</feature>
<dbReference type="GeneID" id="2559613"/>
<evidence type="ECO:0000256" key="5">
    <source>
        <dbReference type="SAM" id="MobiDB-lite"/>
    </source>
</evidence>
<protein>
    <submittedName>
        <fullName evidence="7">Prohead protease ClpP</fullName>
    </submittedName>
</protein>
<dbReference type="OrthoDB" id="3273at10239"/>
<dbReference type="CDD" id="cd07022">
    <property type="entry name" value="S49_Sppa_36K_type"/>
    <property type="match status" value="1"/>
</dbReference>
<organism evidence="7 8">
    <name type="scientific">Burkholderia phage BcepNazgul</name>
    <dbReference type="NCBI Taxonomy" id="242861"/>
    <lineage>
        <taxon>Viruses</taxon>
        <taxon>Duplodnaviria</taxon>
        <taxon>Heunggongvirae</taxon>
        <taxon>Uroviricota</taxon>
        <taxon>Caudoviricetes</taxon>
        <taxon>Casjensviridae</taxon>
        <taxon>Nazgulvirus</taxon>
        <taxon>Nazgulvirus bcepnazgul</taxon>
        <taxon>Burkholderia virus BcepNazgul</taxon>
    </lineage>
</organism>
<dbReference type="EMBL" id="AY357582">
    <property type="protein sequence ID" value="AAQ63361.2"/>
    <property type="molecule type" value="Genomic_DNA"/>
</dbReference>
<dbReference type="SUPFAM" id="SSF52096">
    <property type="entry name" value="ClpP/crotonase"/>
    <property type="match status" value="1"/>
</dbReference>
<feature type="region of interest" description="Disordered" evidence="5">
    <location>
        <begin position="384"/>
        <end position="412"/>
    </location>
</feature>
<dbReference type="Pfam" id="PF01343">
    <property type="entry name" value="Peptidase_S49"/>
    <property type="match status" value="1"/>
</dbReference>
<dbReference type="GO" id="GO:0006508">
    <property type="term" value="P:proteolysis"/>
    <property type="evidence" value="ECO:0007669"/>
    <property type="project" value="UniProtKB-KW"/>
</dbReference>
<accession>Q6UYI0</accession>
<evidence type="ECO:0000313" key="7">
    <source>
        <dbReference type="EMBL" id="AAQ63361.2"/>
    </source>
</evidence>
<evidence type="ECO:0000256" key="1">
    <source>
        <dbReference type="ARBA" id="ARBA00008683"/>
    </source>
</evidence>
<sequence length="434" mass="46317">MKMARRDAHIAITRFNLRGQMVAAHYAGLVQDMKQLAAADNALEHDDFMKVQRTQLAQAYGFQSAADNKPFAFSNGLAIIPLQGTMINRFNYSFGYVTGYNFVRAQLNAALADDDVEGIILDVNSYGGEAAGCFELADDIYAARDEKPIMAVIDSNCYSAAYAIASAATKVVSTPSGGAGSIGVVAMHVDMSEMLDDMGIKITFIHAGDHKVDGNPYEALSKEVKASIQADVNASYDEFVSLVARNRGMDSQKVRDTQAQTYRADDALNLGLIDAVAKPVDAVAAFFNELSGSTSETEVHMESTKMELTEEQLAAERRAAIKADRERQAGILNCEEAKGKPKLANHIALNTEMSVDDAKVMLAAAAPEVTSDPADTSKNATAFHKAMDSSSNPEVGADPAGGKGNEAEGKKGGNVLLASLAKATGRKDLIQQKK</sequence>
<evidence type="ECO:0000313" key="8">
    <source>
        <dbReference type="Proteomes" id="UP000002549"/>
    </source>
</evidence>